<sequence length="96" mass="10399">MIADNDPRRPALLELRGRQLIALSLDRDIGDDRTAMHEMWVAALSELGDNGDSELLGVVLALVGVHLGPVGRRQLAALMQQGIPPLLLKIEGTQPE</sequence>
<accession>A0A1X2DKY7</accession>
<evidence type="ECO:0000313" key="1">
    <source>
        <dbReference type="EMBL" id="ORW88793.1"/>
    </source>
</evidence>
<dbReference type="Proteomes" id="UP000193317">
    <property type="component" value="Unassembled WGS sequence"/>
</dbReference>
<dbReference type="RefSeq" id="WP_085673882.1">
    <property type="nucleotide sequence ID" value="NZ_JACKRU010000460.1"/>
</dbReference>
<name>A0A1X2DKY7_MYCSZ</name>
<dbReference type="EMBL" id="LQPW01000173">
    <property type="protein sequence ID" value="ORW88793.1"/>
    <property type="molecule type" value="Genomic_DNA"/>
</dbReference>
<gene>
    <name evidence="1" type="ORF">AWC27_13925</name>
</gene>
<comment type="caution">
    <text evidence="1">The sequence shown here is derived from an EMBL/GenBank/DDBJ whole genome shotgun (WGS) entry which is preliminary data.</text>
</comment>
<dbReference type="AlphaFoldDB" id="A0A1X2DKY7"/>
<reference evidence="1 2" key="1">
    <citation type="submission" date="2016-01" db="EMBL/GenBank/DDBJ databases">
        <title>The new phylogeny of the genus Mycobacterium.</title>
        <authorList>
            <person name="Tarcisio F."/>
            <person name="Conor M."/>
            <person name="Antonella G."/>
            <person name="Elisabetta G."/>
            <person name="Giulia F.S."/>
            <person name="Sara T."/>
            <person name="Anna F."/>
            <person name="Clotilde B."/>
            <person name="Roberto B."/>
            <person name="Veronica D.S."/>
            <person name="Fabio R."/>
            <person name="Monica P."/>
            <person name="Olivier J."/>
            <person name="Enrico T."/>
            <person name="Nicola S."/>
        </authorList>
    </citation>
    <scope>NUCLEOTIDE SEQUENCE [LARGE SCALE GENOMIC DNA]</scope>
    <source>
        <strain evidence="1 2">DSM 44166</strain>
    </source>
</reference>
<keyword evidence="2" id="KW-1185">Reference proteome</keyword>
<evidence type="ECO:0000313" key="2">
    <source>
        <dbReference type="Proteomes" id="UP000193317"/>
    </source>
</evidence>
<protein>
    <submittedName>
        <fullName evidence="1">Uncharacterized protein</fullName>
    </submittedName>
</protein>
<proteinExistence type="predicted"/>
<organism evidence="1 2">
    <name type="scientific">Mycobacterium szulgai</name>
    <dbReference type="NCBI Taxonomy" id="1787"/>
    <lineage>
        <taxon>Bacteria</taxon>
        <taxon>Bacillati</taxon>
        <taxon>Actinomycetota</taxon>
        <taxon>Actinomycetes</taxon>
        <taxon>Mycobacteriales</taxon>
        <taxon>Mycobacteriaceae</taxon>
        <taxon>Mycobacterium</taxon>
    </lineage>
</organism>